<name>A0ACC5RBP1_9HYPH</name>
<evidence type="ECO:0000313" key="1">
    <source>
        <dbReference type="EMBL" id="MBK1870057.1"/>
    </source>
</evidence>
<gene>
    <name evidence="1" type="ORF">JHL16_27070</name>
</gene>
<sequence length="121" mass="12257">MTKTGLDPKRAEKALGIMLSLVKSQGNQQKVGELFAKLPGAEELARTHGGDGARGGGLLGLLGGGLMGGPLAAITKLQAAGLNMEQIKQLGSETLGYAKEVAGEDLVKQVASSIPGLGSYV</sequence>
<accession>A0ACC5RBP1</accession>
<evidence type="ECO:0000313" key="2">
    <source>
        <dbReference type="Proteomes" id="UP000616151"/>
    </source>
</evidence>
<protein>
    <submittedName>
        <fullName evidence="1">DUF2267 domain-containing protein</fullName>
    </submittedName>
</protein>
<proteinExistence type="predicted"/>
<organism evidence="1 2">
    <name type="scientific">Taklimakanibacter albus</name>
    <dbReference type="NCBI Taxonomy" id="2800327"/>
    <lineage>
        <taxon>Bacteria</taxon>
        <taxon>Pseudomonadati</taxon>
        <taxon>Pseudomonadota</taxon>
        <taxon>Alphaproteobacteria</taxon>
        <taxon>Hyphomicrobiales</taxon>
        <taxon>Aestuariivirgaceae</taxon>
        <taxon>Taklimakanibacter</taxon>
    </lineage>
</organism>
<dbReference type="EMBL" id="JAENHL010000008">
    <property type="protein sequence ID" value="MBK1870057.1"/>
    <property type="molecule type" value="Genomic_DNA"/>
</dbReference>
<dbReference type="Proteomes" id="UP000616151">
    <property type="component" value="Unassembled WGS sequence"/>
</dbReference>
<reference evidence="1" key="1">
    <citation type="submission" date="2021-01" db="EMBL/GenBank/DDBJ databases">
        <authorList>
            <person name="Sun Q."/>
        </authorList>
    </citation>
    <scope>NUCLEOTIDE SEQUENCE</scope>
    <source>
        <strain evidence="1">YIM B02566</strain>
    </source>
</reference>
<keyword evidence="2" id="KW-1185">Reference proteome</keyword>
<comment type="caution">
    <text evidence="1">The sequence shown here is derived from an EMBL/GenBank/DDBJ whole genome shotgun (WGS) entry which is preliminary data.</text>
</comment>